<evidence type="ECO:0000256" key="1">
    <source>
        <dbReference type="SAM" id="MobiDB-lite"/>
    </source>
</evidence>
<feature type="region of interest" description="Disordered" evidence="1">
    <location>
        <begin position="1"/>
        <end position="43"/>
    </location>
</feature>
<dbReference type="GeneID" id="123124778"/>
<dbReference type="OrthoDB" id="604128at2759"/>
<organism evidence="3">
    <name type="scientific">Triticum aestivum</name>
    <name type="common">Wheat</name>
    <dbReference type="NCBI Taxonomy" id="4565"/>
    <lineage>
        <taxon>Eukaryota</taxon>
        <taxon>Viridiplantae</taxon>
        <taxon>Streptophyta</taxon>
        <taxon>Embryophyta</taxon>
        <taxon>Tracheophyta</taxon>
        <taxon>Spermatophyta</taxon>
        <taxon>Magnoliopsida</taxon>
        <taxon>Liliopsida</taxon>
        <taxon>Poales</taxon>
        <taxon>Poaceae</taxon>
        <taxon>BOP clade</taxon>
        <taxon>Pooideae</taxon>
        <taxon>Triticodae</taxon>
        <taxon>Triticeae</taxon>
        <taxon>Triticinae</taxon>
        <taxon>Triticum</taxon>
    </lineage>
</organism>
<dbReference type="Gramene" id="TraesMAC5D03G03118920.1">
    <property type="protein sequence ID" value="TraesMAC5D03G03118920.1"/>
    <property type="gene ID" value="TraesMAC5D03G03118920"/>
</dbReference>
<feature type="domain" description="KIB1-4 beta-propeller" evidence="2">
    <location>
        <begin position="128"/>
        <end position="375"/>
    </location>
</feature>
<dbReference type="Gramene" id="TraesNOR5D03G03149780.1">
    <property type="protein sequence ID" value="TraesNOR5D03G03149780.1"/>
    <property type="gene ID" value="TraesNOR5D03G03149780"/>
</dbReference>
<dbReference type="Pfam" id="PF03478">
    <property type="entry name" value="Beta-prop_KIB1-4"/>
    <property type="match status" value="1"/>
</dbReference>
<dbReference type="Gramene" id="TraesROB_scaffold_009255_01G000200.1">
    <property type="protein sequence ID" value="TraesROB_scaffold_009255_01G000200.1"/>
    <property type="gene ID" value="TraesROB_scaffold_009255_01G000200"/>
</dbReference>
<dbReference type="Proteomes" id="UP000019116">
    <property type="component" value="Chromosome 5D"/>
</dbReference>
<gene>
    <name evidence="3" type="primary">LOC123124778</name>
</gene>
<reference evidence="3" key="1">
    <citation type="submission" date="2018-08" db="EMBL/GenBank/DDBJ databases">
        <authorList>
            <person name="Rossello M."/>
        </authorList>
    </citation>
    <scope>NUCLEOTIDE SEQUENCE [LARGE SCALE GENOMIC DNA]</scope>
    <source>
        <strain evidence="3">cv. Chinese Spring</strain>
    </source>
</reference>
<dbReference type="OMA" id="ATWNAIY"/>
<dbReference type="EnsemblPlants" id="TraesCS5D02G212100.1">
    <property type="protein sequence ID" value="TraesCS5D02G212100.1"/>
    <property type="gene ID" value="TraesCS5D02G212100"/>
</dbReference>
<dbReference type="Gramene" id="TraesCS5D03G0498200.1">
    <property type="protein sequence ID" value="TraesCS5D03G0498200.1.CDS"/>
    <property type="gene ID" value="TraesCS5D03G0498200"/>
</dbReference>
<reference evidence="3" key="2">
    <citation type="submission" date="2018-10" db="UniProtKB">
        <authorList>
            <consortium name="EnsemblPlants"/>
        </authorList>
    </citation>
    <scope>IDENTIFICATION</scope>
</reference>
<sequence>MMEEPPVPFAHAAAPIGEGTPATIGTASETARRVGRSRDRGKRRRIAEESGGWASLPGDLVRLVAERVRLDGDVIDYISLRAACSGWRSSTDFPRSPQEQYHYFRPGGWVALCDGDQTRPDDALQIAFFKLSTGRRLRVRFPTKLRGYRIVSFSGGLLVLVHKRFSIVRLLHPFTRSYLDLPSIAPTFRIVVGVKDKKECFLRMNAAICTTSGATPDASVDVVAWFPGEKAMLWAKPGDATWNAIYLDVELQSVLAYRGRLYATARDSASILQVYPQSNIFAVDTPIPDELGPPSLCRSFLVESNDHMLLAVRHRVALPNTHTAVKIFDVDLDRRQLTPVSDIGDRALFLGKDKCLSVSAKHLPSIRGNSVYTSEGCVELYSLSSDCPESYYLYSKTLWHTRPFTIADHLITYCNHLEWARGLMFHEYPCEVYISKELKEKLKKQDSQLRIPTPKKTSNPSANLSII</sequence>
<evidence type="ECO:0000259" key="2">
    <source>
        <dbReference type="Pfam" id="PF03478"/>
    </source>
</evidence>
<dbReference type="PANTHER" id="PTHR33165:SF104">
    <property type="entry name" value="DUF295 DOMAIN-CONTAINING PROTEIN"/>
    <property type="match status" value="1"/>
</dbReference>
<dbReference type="Gramene" id="TraesCS5D02G212100.1">
    <property type="protein sequence ID" value="TraesCS5D02G212100.1"/>
    <property type="gene ID" value="TraesCS5D02G212100"/>
</dbReference>
<feature type="region of interest" description="Disordered" evidence="1">
    <location>
        <begin position="446"/>
        <end position="467"/>
    </location>
</feature>
<evidence type="ECO:0000313" key="4">
    <source>
        <dbReference type="Proteomes" id="UP000019116"/>
    </source>
</evidence>
<proteinExistence type="predicted"/>
<keyword evidence="4" id="KW-1185">Reference proteome</keyword>
<feature type="compositionally biased region" description="Polar residues" evidence="1">
    <location>
        <begin position="455"/>
        <end position="467"/>
    </location>
</feature>
<dbReference type="Gramene" id="TraesARI5D03G03073790.1">
    <property type="protein sequence ID" value="TraesARI5D03G03073790.1"/>
    <property type="gene ID" value="TraesARI5D03G03073790"/>
</dbReference>
<dbReference type="Gramene" id="TraesLAC5D03G03076100.1">
    <property type="protein sequence ID" value="TraesLAC5D03G03076100.1"/>
    <property type="gene ID" value="TraesLAC5D03G03076100"/>
</dbReference>
<protein>
    <recommendedName>
        <fullName evidence="2">KIB1-4 beta-propeller domain-containing protein</fullName>
    </recommendedName>
</protein>
<dbReference type="InterPro" id="IPR005174">
    <property type="entry name" value="KIB1-4_b-propeller"/>
</dbReference>
<dbReference type="AlphaFoldDB" id="A0A3B6MSW7"/>
<dbReference type="PANTHER" id="PTHR33165">
    <property type="entry name" value="F-BOX DOMAIN CONTAINING PROTEIN-LIKE-RELATED"/>
    <property type="match status" value="1"/>
</dbReference>
<evidence type="ECO:0000313" key="3">
    <source>
        <dbReference type="EnsemblPlants" id="TraesCS5D02G212100.1"/>
    </source>
</evidence>
<name>A0A3B6MSW7_WHEAT</name>
<accession>A0A3B6MSW7</accession>
<dbReference type="Gramene" id="TraesSYM5D03G03060090.1">
    <property type="protein sequence ID" value="TraesSYM5D03G03060090.1"/>
    <property type="gene ID" value="TraesSYM5D03G03060090"/>
</dbReference>
<dbReference type="RefSeq" id="XP_044401270.1">
    <property type="nucleotide sequence ID" value="XM_044545335.1"/>
</dbReference>
<dbReference type="Gramene" id="TraesCAD_scaffold_030081_01G000100.1">
    <property type="protein sequence ID" value="TraesCAD_scaffold_030081_01G000100.1"/>
    <property type="gene ID" value="TraesCAD_scaffold_030081_01G000100"/>
</dbReference>